<protein>
    <recommendedName>
        <fullName evidence="1">BHLH domain-containing protein</fullName>
    </recommendedName>
</protein>
<dbReference type="Proteomes" id="UP001174909">
    <property type="component" value="Unassembled WGS sequence"/>
</dbReference>
<feature type="domain" description="BHLH" evidence="1">
    <location>
        <begin position="43"/>
        <end position="79"/>
    </location>
</feature>
<dbReference type="InterPro" id="IPR036638">
    <property type="entry name" value="HLH_DNA-bd_sf"/>
</dbReference>
<reference evidence="2" key="1">
    <citation type="submission" date="2023-03" db="EMBL/GenBank/DDBJ databases">
        <authorList>
            <person name="Steffen K."/>
            <person name="Cardenas P."/>
        </authorList>
    </citation>
    <scope>NUCLEOTIDE SEQUENCE</scope>
</reference>
<proteinExistence type="predicted"/>
<evidence type="ECO:0000259" key="1">
    <source>
        <dbReference type="Pfam" id="PF00010"/>
    </source>
</evidence>
<name>A0AA35RE48_GEOBA</name>
<organism evidence="2 3">
    <name type="scientific">Geodia barretti</name>
    <name type="common">Barrett's horny sponge</name>
    <dbReference type="NCBI Taxonomy" id="519541"/>
    <lineage>
        <taxon>Eukaryota</taxon>
        <taxon>Metazoa</taxon>
        <taxon>Porifera</taxon>
        <taxon>Demospongiae</taxon>
        <taxon>Heteroscleromorpha</taxon>
        <taxon>Tetractinellida</taxon>
        <taxon>Astrophorina</taxon>
        <taxon>Geodiidae</taxon>
        <taxon>Geodia</taxon>
    </lineage>
</organism>
<dbReference type="GO" id="GO:0046983">
    <property type="term" value="F:protein dimerization activity"/>
    <property type="evidence" value="ECO:0007669"/>
    <property type="project" value="InterPro"/>
</dbReference>
<dbReference type="Pfam" id="PF00010">
    <property type="entry name" value="HLH"/>
    <property type="match status" value="1"/>
</dbReference>
<comment type="caution">
    <text evidence="2">The sequence shown here is derived from an EMBL/GenBank/DDBJ whole genome shotgun (WGS) entry which is preliminary data.</text>
</comment>
<sequence length="116" mass="12860">MSLLPRLYFTAHLRSLSGGVGKSYRPSSPGRSFKMYTKAQSTAQCLQILKSLLPNARHQTESTELELVRETIAYITHLENILRPPPAAEEEEATAEDQMQPSAVAAATAMLQEMRV</sequence>
<dbReference type="SUPFAM" id="SSF47459">
    <property type="entry name" value="HLH, helix-loop-helix DNA-binding domain"/>
    <property type="match status" value="1"/>
</dbReference>
<accession>A0AA35RE48</accession>
<dbReference type="AlphaFoldDB" id="A0AA35RE48"/>
<dbReference type="EMBL" id="CASHTH010000888">
    <property type="protein sequence ID" value="CAI8008691.1"/>
    <property type="molecule type" value="Genomic_DNA"/>
</dbReference>
<dbReference type="Gene3D" id="4.10.280.10">
    <property type="entry name" value="Helix-loop-helix DNA-binding domain"/>
    <property type="match status" value="1"/>
</dbReference>
<evidence type="ECO:0000313" key="2">
    <source>
        <dbReference type="EMBL" id="CAI8008691.1"/>
    </source>
</evidence>
<dbReference type="InterPro" id="IPR011598">
    <property type="entry name" value="bHLH_dom"/>
</dbReference>
<evidence type="ECO:0000313" key="3">
    <source>
        <dbReference type="Proteomes" id="UP001174909"/>
    </source>
</evidence>
<gene>
    <name evidence="2" type="ORF">GBAR_LOCUS5937</name>
</gene>
<keyword evidence="3" id="KW-1185">Reference proteome</keyword>